<name>A0ACB7ZX08_9AGAM</name>
<protein>
    <submittedName>
        <fullName evidence="1">Uncharacterized protein</fullName>
    </submittedName>
</protein>
<sequence>MVSTRAKNANQHPGEILLKDKQVRRTSEQKAADDLREQQALEEKEAARQAGLARIAALEDKMATDEANDIANPPRPKPRPKIRIPSSQAREAAAKNNAASAEDDLGDDSVEAAHQESNELRTKKNRKRKEVEDLEHLDIDVGCVDEPVEEDEEQPVGKGRKRKAQKTMLRDAIQVARQRPDATDQVDKMAEGPLLVHNWAAKVASTKPLTPAASYQTSSALSGLKSKGTLSASCHSGPPPTPVNSHARTPSVGVFDGADDSFGLGTAVSTGRKSKGLRLSTPSLVGPSYGISHPEYNPARQKSAPPPHTQVMKRKASEISHISDSEASDNSENGGDDGSDIEMDPPPPSQPRSRTTGTANVGITEQKPVLHTAKRSKAALVPKALPKQDSDSEDLDEHNSQAKITVNQPNQRSTQPPTPRTAGIRYNNSHLPPGTLDGNRWRGQFIPTLTKWAGGYSNPFAIEQEDLYAVIRELWPIIYNTPAPADLRAVLAVAKQRLAEWRSGFGSASIAMIANIFAECNLIDNEDRRSFAQSLLDDCSFLYANPEATSGRGLFRSPLVLQVFSSHFAAIRGHVNVPPQGESLRAENFQAKGALALATTATEYVLSLAADGNLMLLDEFNEITDSKKRKKTANLKVATILNASTGKESRVSTGFNDSNWGTKAIKYMISVNNLSNQSFNSICELSQEMMKSNSRARRAATSGLGDDEEEDIRALLVDDCTPFALLRSQN</sequence>
<evidence type="ECO:0000313" key="1">
    <source>
        <dbReference type="EMBL" id="KAH7905239.1"/>
    </source>
</evidence>
<dbReference type="Proteomes" id="UP000790377">
    <property type="component" value="Unassembled WGS sequence"/>
</dbReference>
<organism evidence="1 2">
    <name type="scientific">Hygrophoropsis aurantiaca</name>
    <dbReference type="NCBI Taxonomy" id="72124"/>
    <lineage>
        <taxon>Eukaryota</taxon>
        <taxon>Fungi</taxon>
        <taxon>Dikarya</taxon>
        <taxon>Basidiomycota</taxon>
        <taxon>Agaricomycotina</taxon>
        <taxon>Agaricomycetes</taxon>
        <taxon>Agaricomycetidae</taxon>
        <taxon>Boletales</taxon>
        <taxon>Coniophorineae</taxon>
        <taxon>Hygrophoropsidaceae</taxon>
        <taxon>Hygrophoropsis</taxon>
    </lineage>
</organism>
<gene>
    <name evidence="1" type="ORF">BJ138DRAFT_1231193</name>
</gene>
<evidence type="ECO:0000313" key="2">
    <source>
        <dbReference type="Proteomes" id="UP000790377"/>
    </source>
</evidence>
<reference evidence="1" key="1">
    <citation type="journal article" date="2021" name="New Phytol.">
        <title>Evolutionary innovations through gain and loss of genes in the ectomycorrhizal Boletales.</title>
        <authorList>
            <person name="Wu G."/>
            <person name="Miyauchi S."/>
            <person name="Morin E."/>
            <person name="Kuo A."/>
            <person name="Drula E."/>
            <person name="Varga T."/>
            <person name="Kohler A."/>
            <person name="Feng B."/>
            <person name="Cao Y."/>
            <person name="Lipzen A."/>
            <person name="Daum C."/>
            <person name="Hundley H."/>
            <person name="Pangilinan J."/>
            <person name="Johnson J."/>
            <person name="Barry K."/>
            <person name="LaButti K."/>
            <person name="Ng V."/>
            <person name="Ahrendt S."/>
            <person name="Min B."/>
            <person name="Choi I.G."/>
            <person name="Park H."/>
            <person name="Plett J.M."/>
            <person name="Magnuson J."/>
            <person name="Spatafora J.W."/>
            <person name="Nagy L.G."/>
            <person name="Henrissat B."/>
            <person name="Grigoriev I.V."/>
            <person name="Yang Z.L."/>
            <person name="Xu J."/>
            <person name="Martin F.M."/>
        </authorList>
    </citation>
    <scope>NUCLEOTIDE SEQUENCE</scope>
    <source>
        <strain evidence="1">ATCC 28755</strain>
    </source>
</reference>
<comment type="caution">
    <text evidence="1">The sequence shown here is derived from an EMBL/GenBank/DDBJ whole genome shotgun (WGS) entry which is preliminary data.</text>
</comment>
<accession>A0ACB7ZX08</accession>
<keyword evidence="2" id="KW-1185">Reference proteome</keyword>
<proteinExistence type="predicted"/>
<dbReference type="EMBL" id="MU268237">
    <property type="protein sequence ID" value="KAH7905239.1"/>
    <property type="molecule type" value="Genomic_DNA"/>
</dbReference>